<evidence type="ECO:0000313" key="9">
    <source>
        <dbReference type="Proteomes" id="UP000295293"/>
    </source>
</evidence>
<sequence length="207" mass="23577">MEGGADGREETHASAVEISESDAVARLPGVRALILRMTHDPTLTNDLTQDVLIAVMLAIREGRLRQPAALAAYMHQCARHMVYAANRKVQPIPLDTLPEQDSVGVERPRTPLELCEEDELRRIAHEVLAELPAQRDRDLLTGFYIDGVDKIDLMQRLQLTAEHFDKVIFRARTRMRDRLREKMLENRSKMRETASPTLPFNGRSRSE</sequence>
<dbReference type="PANTHER" id="PTHR43133:SF8">
    <property type="entry name" value="RNA POLYMERASE SIGMA FACTOR HI_1459-RELATED"/>
    <property type="match status" value="1"/>
</dbReference>
<name>A0A4R6Z524_9GAMM</name>
<reference evidence="8 9" key="1">
    <citation type="submission" date="2019-03" db="EMBL/GenBank/DDBJ databases">
        <title>Genomic Encyclopedia of Type Strains, Phase IV (KMG-IV): sequencing the most valuable type-strain genomes for metagenomic binning, comparative biology and taxonomic classification.</title>
        <authorList>
            <person name="Goeker M."/>
        </authorList>
    </citation>
    <scope>NUCLEOTIDE SEQUENCE [LARGE SCALE GENOMIC DNA]</scope>
    <source>
        <strain evidence="8 9">DSM 21667</strain>
    </source>
</reference>
<dbReference type="GO" id="GO:0016987">
    <property type="term" value="F:sigma factor activity"/>
    <property type="evidence" value="ECO:0007669"/>
    <property type="project" value="UniProtKB-KW"/>
</dbReference>
<keyword evidence="2" id="KW-0805">Transcription regulation</keyword>
<comment type="caution">
    <text evidence="8">The sequence shown here is derived from an EMBL/GenBank/DDBJ whole genome shotgun (WGS) entry which is preliminary data.</text>
</comment>
<evidence type="ECO:0000256" key="4">
    <source>
        <dbReference type="ARBA" id="ARBA00023125"/>
    </source>
</evidence>
<evidence type="ECO:0000256" key="2">
    <source>
        <dbReference type="ARBA" id="ARBA00023015"/>
    </source>
</evidence>
<evidence type="ECO:0000259" key="7">
    <source>
        <dbReference type="Pfam" id="PF04542"/>
    </source>
</evidence>
<keyword evidence="5" id="KW-0804">Transcription</keyword>
<evidence type="ECO:0000256" key="3">
    <source>
        <dbReference type="ARBA" id="ARBA00023082"/>
    </source>
</evidence>
<evidence type="ECO:0000256" key="5">
    <source>
        <dbReference type="ARBA" id="ARBA00023163"/>
    </source>
</evidence>
<dbReference type="AlphaFoldDB" id="A0A4R6Z524"/>
<accession>A0A4R6Z524</accession>
<keyword evidence="4" id="KW-0238">DNA-binding</keyword>
<dbReference type="Pfam" id="PF04542">
    <property type="entry name" value="Sigma70_r2"/>
    <property type="match status" value="1"/>
</dbReference>
<comment type="similarity">
    <text evidence="1">Belongs to the sigma-70 factor family. ECF subfamily.</text>
</comment>
<keyword evidence="3" id="KW-0731">Sigma factor</keyword>
<protein>
    <submittedName>
        <fullName evidence="8">RNA polymerase sigma factor (Sigma-70 family)</fullName>
    </submittedName>
</protein>
<feature type="domain" description="RNA polymerase sigma-70 region 2" evidence="7">
    <location>
        <begin position="27"/>
        <end position="88"/>
    </location>
</feature>
<keyword evidence="9" id="KW-1185">Reference proteome</keyword>
<dbReference type="NCBIfam" id="TIGR02937">
    <property type="entry name" value="sigma70-ECF"/>
    <property type="match status" value="1"/>
</dbReference>
<evidence type="ECO:0000256" key="1">
    <source>
        <dbReference type="ARBA" id="ARBA00010641"/>
    </source>
</evidence>
<proteinExistence type="inferred from homology"/>
<dbReference type="SUPFAM" id="SSF88659">
    <property type="entry name" value="Sigma3 and sigma4 domains of RNA polymerase sigma factors"/>
    <property type="match status" value="1"/>
</dbReference>
<organism evidence="8 9">
    <name type="scientific">Tahibacter aquaticus</name>
    <dbReference type="NCBI Taxonomy" id="520092"/>
    <lineage>
        <taxon>Bacteria</taxon>
        <taxon>Pseudomonadati</taxon>
        <taxon>Pseudomonadota</taxon>
        <taxon>Gammaproteobacteria</taxon>
        <taxon>Lysobacterales</taxon>
        <taxon>Rhodanobacteraceae</taxon>
        <taxon>Tahibacter</taxon>
    </lineage>
</organism>
<evidence type="ECO:0000313" key="8">
    <source>
        <dbReference type="EMBL" id="TDR46790.1"/>
    </source>
</evidence>
<feature type="region of interest" description="Disordered" evidence="6">
    <location>
        <begin position="184"/>
        <end position="207"/>
    </location>
</feature>
<dbReference type="InterPro" id="IPR007627">
    <property type="entry name" value="RNA_pol_sigma70_r2"/>
</dbReference>
<dbReference type="InterPro" id="IPR014284">
    <property type="entry name" value="RNA_pol_sigma-70_dom"/>
</dbReference>
<dbReference type="InterPro" id="IPR013325">
    <property type="entry name" value="RNA_pol_sigma_r2"/>
</dbReference>
<dbReference type="SUPFAM" id="SSF88946">
    <property type="entry name" value="Sigma2 domain of RNA polymerase sigma factors"/>
    <property type="match status" value="1"/>
</dbReference>
<dbReference type="GO" id="GO:0003677">
    <property type="term" value="F:DNA binding"/>
    <property type="evidence" value="ECO:0007669"/>
    <property type="project" value="UniProtKB-KW"/>
</dbReference>
<dbReference type="GO" id="GO:0006352">
    <property type="term" value="P:DNA-templated transcription initiation"/>
    <property type="evidence" value="ECO:0007669"/>
    <property type="project" value="InterPro"/>
</dbReference>
<evidence type="ECO:0000256" key="6">
    <source>
        <dbReference type="SAM" id="MobiDB-lite"/>
    </source>
</evidence>
<dbReference type="PANTHER" id="PTHR43133">
    <property type="entry name" value="RNA POLYMERASE ECF-TYPE SIGMA FACTO"/>
    <property type="match status" value="1"/>
</dbReference>
<dbReference type="RefSeq" id="WP_166653938.1">
    <property type="nucleotide sequence ID" value="NZ_SNZH01000003.1"/>
</dbReference>
<gene>
    <name evidence="8" type="ORF">DFR29_103326</name>
</gene>
<dbReference type="Proteomes" id="UP000295293">
    <property type="component" value="Unassembled WGS sequence"/>
</dbReference>
<dbReference type="InterPro" id="IPR013324">
    <property type="entry name" value="RNA_pol_sigma_r3/r4-like"/>
</dbReference>
<dbReference type="InterPro" id="IPR039425">
    <property type="entry name" value="RNA_pol_sigma-70-like"/>
</dbReference>
<dbReference type="Gene3D" id="1.10.1740.10">
    <property type="match status" value="1"/>
</dbReference>
<dbReference type="EMBL" id="SNZH01000003">
    <property type="protein sequence ID" value="TDR46790.1"/>
    <property type="molecule type" value="Genomic_DNA"/>
</dbReference>